<evidence type="ECO:0000256" key="9">
    <source>
        <dbReference type="SAM" id="MobiDB-lite"/>
    </source>
</evidence>
<dbReference type="GO" id="GO:0004735">
    <property type="term" value="F:pyrroline-5-carboxylate reductase activity"/>
    <property type="evidence" value="ECO:0007669"/>
    <property type="project" value="UniProtKB-UniRule"/>
</dbReference>
<dbReference type="PIRSF" id="PIRSF000193">
    <property type="entry name" value="Pyrrol-5-carb_rd"/>
    <property type="match status" value="1"/>
</dbReference>
<dbReference type="Proteomes" id="UP000215374">
    <property type="component" value="Chromosome 1"/>
</dbReference>
<dbReference type="GO" id="GO:0005737">
    <property type="term" value="C:cytoplasm"/>
    <property type="evidence" value="ECO:0007669"/>
    <property type="project" value="UniProtKB-SubCell"/>
</dbReference>
<comment type="catalytic activity">
    <reaction evidence="5">
        <text>L-proline + NAD(+) = (S)-1-pyrroline-5-carboxylate + NADH + 2 H(+)</text>
        <dbReference type="Rhea" id="RHEA:14105"/>
        <dbReference type="ChEBI" id="CHEBI:15378"/>
        <dbReference type="ChEBI" id="CHEBI:17388"/>
        <dbReference type="ChEBI" id="CHEBI:57540"/>
        <dbReference type="ChEBI" id="CHEBI:57945"/>
        <dbReference type="ChEBI" id="CHEBI:60039"/>
        <dbReference type="EC" id="1.5.1.2"/>
    </reaction>
</comment>
<dbReference type="InterPro" id="IPR008927">
    <property type="entry name" value="6-PGluconate_DH-like_C_sf"/>
</dbReference>
<evidence type="ECO:0000259" key="10">
    <source>
        <dbReference type="Pfam" id="PF03807"/>
    </source>
</evidence>
<evidence type="ECO:0000313" key="12">
    <source>
        <dbReference type="EMBL" id="SNV56722.1"/>
    </source>
</evidence>
<evidence type="ECO:0000259" key="11">
    <source>
        <dbReference type="Pfam" id="PF14748"/>
    </source>
</evidence>
<dbReference type="RefSeq" id="WP_084674232.1">
    <property type="nucleotide sequence ID" value="NZ_CP009211.1"/>
</dbReference>
<comment type="pathway">
    <text evidence="5 8">Amino-acid biosynthesis; L-proline biosynthesis; L-proline from L-glutamate 5-semialdehyde: step 1/1.</text>
</comment>
<evidence type="ECO:0000256" key="2">
    <source>
        <dbReference type="ARBA" id="ARBA00022857"/>
    </source>
</evidence>
<comment type="function">
    <text evidence="4 5">Catalyzes the reduction of 1-pyrroline-5-carboxylate (PCA) to L-proline.</text>
</comment>
<evidence type="ECO:0000256" key="6">
    <source>
        <dbReference type="NCBIfam" id="TIGR00112"/>
    </source>
</evidence>
<dbReference type="PROSITE" id="PS00521">
    <property type="entry name" value="P5CR"/>
    <property type="match status" value="1"/>
</dbReference>
<dbReference type="InterPro" id="IPR053790">
    <property type="entry name" value="P5CR-like_CS"/>
</dbReference>
<dbReference type="GO" id="GO:0055129">
    <property type="term" value="P:L-proline biosynthetic process"/>
    <property type="evidence" value="ECO:0007669"/>
    <property type="project" value="UniProtKB-UniRule"/>
</dbReference>
<keyword evidence="3 5" id="KW-0560">Oxidoreductase</keyword>
<dbReference type="EC" id="1.5.1.2" evidence="5 6"/>
<dbReference type="SUPFAM" id="SSF51735">
    <property type="entry name" value="NAD(P)-binding Rossmann-fold domains"/>
    <property type="match status" value="1"/>
</dbReference>
<keyword evidence="2 5" id="KW-0521">NADP</keyword>
<dbReference type="InterPro" id="IPR029036">
    <property type="entry name" value="P5CR_dimer"/>
</dbReference>
<comment type="similarity">
    <text evidence="1 5 8">Belongs to the pyrroline-5-carboxylate reductase family.</text>
</comment>
<evidence type="ECO:0000313" key="13">
    <source>
        <dbReference type="Proteomes" id="UP000215374"/>
    </source>
</evidence>
<dbReference type="HAMAP" id="MF_01925">
    <property type="entry name" value="P5C_reductase"/>
    <property type="match status" value="1"/>
</dbReference>
<feature type="domain" description="Pyrroline-5-carboxylate reductase dimerisation" evidence="11">
    <location>
        <begin position="191"/>
        <end position="294"/>
    </location>
</feature>
<dbReference type="AlphaFoldDB" id="A0A239YDF0"/>
<dbReference type="NCBIfam" id="TIGR00112">
    <property type="entry name" value="proC"/>
    <property type="match status" value="1"/>
</dbReference>
<keyword evidence="5 8" id="KW-0641">Proline biosynthesis</keyword>
<reference evidence="12 13" key="1">
    <citation type="submission" date="2017-06" db="EMBL/GenBank/DDBJ databases">
        <authorList>
            <consortium name="Pathogen Informatics"/>
        </authorList>
    </citation>
    <scope>NUCLEOTIDE SEQUENCE [LARGE SCALE GENOMIC DNA]</scope>
    <source>
        <strain evidence="12 13">NCTC13015</strain>
    </source>
</reference>
<dbReference type="PANTHER" id="PTHR11645">
    <property type="entry name" value="PYRROLINE-5-CARBOXYLATE REDUCTASE"/>
    <property type="match status" value="1"/>
</dbReference>
<name>A0A239YDF0_9CORY</name>
<evidence type="ECO:0000256" key="3">
    <source>
        <dbReference type="ARBA" id="ARBA00023002"/>
    </source>
</evidence>
<sequence length="297" mass="30617">MEQSTTGQRVDVEKQPEAAAEPVEPAFRGQIAIIGAGSIGESLLAGLVASGIDPKRITATNRTAERGQELADRYGVQVTDDNNGAVSEADVVFLCVKPYQILELLEEVSTDIAEADTQPVLVSMAAGIALHAMEEAVSSAGAPIVRVMPNTPMLVGKGVLAAAFGRFVDDEQRAQIAELLSAAGTFVEVEEHQLDAVTALSGSGPAYFFLLAEALVDAGVSLGLPRDLAAELASATAAGAGAMLEETPDPAALRAGVSSPAGTTVAAIRELEESGLRGALYRATEACAERSAEMGRK</sequence>
<evidence type="ECO:0000256" key="8">
    <source>
        <dbReference type="RuleBase" id="RU003903"/>
    </source>
</evidence>
<dbReference type="SUPFAM" id="SSF48179">
    <property type="entry name" value="6-phosphogluconate dehydrogenase C-terminal domain-like"/>
    <property type="match status" value="1"/>
</dbReference>
<evidence type="ECO:0000256" key="7">
    <source>
        <dbReference type="PIRSR" id="PIRSR000193-1"/>
    </source>
</evidence>
<dbReference type="Gene3D" id="1.10.3730.10">
    <property type="entry name" value="ProC C-terminal domain-like"/>
    <property type="match status" value="1"/>
</dbReference>
<dbReference type="FunFam" id="1.10.3730.10:FF:000001">
    <property type="entry name" value="Pyrroline-5-carboxylate reductase"/>
    <property type="match status" value="1"/>
</dbReference>
<dbReference type="OrthoDB" id="9805754at2"/>
<feature type="domain" description="Pyrroline-5-carboxylate reductase catalytic N-terminal" evidence="10">
    <location>
        <begin position="30"/>
        <end position="127"/>
    </location>
</feature>
<dbReference type="InterPro" id="IPR000304">
    <property type="entry name" value="Pyrroline-COOH_reductase"/>
</dbReference>
<feature type="region of interest" description="Disordered" evidence="9">
    <location>
        <begin position="1"/>
        <end position="21"/>
    </location>
</feature>
<dbReference type="Pfam" id="PF03807">
    <property type="entry name" value="F420_oxidored"/>
    <property type="match status" value="1"/>
</dbReference>
<dbReference type="InterPro" id="IPR036291">
    <property type="entry name" value="NAD(P)-bd_dom_sf"/>
</dbReference>
<keyword evidence="5" id="KW-0963">Cytoplasm</keyword>
<dbReference type="EMBL" id="LT906467">
    <property type="protein sequence ID" value="SNV56722.1"/>
    <property type="molecule type" value="Genomic_DNA"/>
</dbReference>
<dbReference type="PANTHER" id="PTHR11645:SF0">
    <property type="entry name" value="PYRROLINE-5-CARBOXYLATE REDUCTASE 3"/>
    <property type="match status" value="1"/>
</dbReference>
<feature type="binding site" evidence="7">
    <location>
        <position position="82"/>
    </location>
    <ligand>
        <name>NADPH</name>
        <dbReference type="ChEBI" id="CHEBI:57783"/>
    </ligand>
</feature>
<evidence type="ECO:0000256" key="4">
    <source>
        <dbReference type="ARBA" id="ARBA00058118"/>
    </source>
</evidence>
<organism evidence="12 13">
    <name type="scientific">Corynebacterium imitans</name>
    <dbReference type="NCBI Taxonomy" id="156978"/>
    <lineage>
        <taxon>Bacteria</taxon>
        <taxon>Bacillati</taxon>
        <taxon>Actinomycetota</taxon>
        <taxon>Actinomycetes</taxon>
        <taxon>Mycobacteriales</taxon>
        <taxon>Corynebacteriaceae</taxon>
        <taxon>Corynebacterium</taxon>
    </lineage>
</organism>
<protein>
    <recommendedName>
        <fullName evidence="5 6">Pyrroline-5-carboxylate reductase</fullName>
        <shortName evidence="5">P5C reductase</shortName>
        <shortName evidence="5">P5CR</shortName>
        <ecNumber evidence="5 6">1.5.1.2</ecNumber>
    </recommendedName>
    <alternativeName>
        <fullName evidence="5">PCA reductase</fullName>
    </alternativeName>
</protein>
<comment type="subcellular location">
    <subcellularLocation>
        <location evidence="5">Cytoplasm</location>
    </subcellularLocation>
</comment>
<dbReference type="UniPathway" id="UPA00098">
    <property type="reaction ID" value="UER00361"/>
</dbReference>
<keyword evidence="5 8" id="KW-0028">Amino-acid biosynthesis</keyword>
<evidence type="ECO:0000256" key="1">
    <source>
        <dbReference type="ARBA" id="ARBA00005525"/>
    </source>
</evidence>
<evidence type="ECO:0000256" key="5">
    <source>
        <dbReference type="HAMAP-Rule" id="MF_01925"/>
    </source>
</evidence>
<dbReference type="Pfam" id="PF14748">
    <property type="entry name" value="P5CR_dimer"/>
    <property type="match status" value="1"/>
</dbReference>
<accession>A0A239YDF0</accession>
<proteinExistence type="inferred from homology"/>
<dbReference type="InterPro" id="IPR028939">
    <property type="entry name" value="P5C_Rdtase_cat_N"/>
</dbReference>
<dbReference type="Gene3D" id="3.40.50.720">
    <property type="entry name" value="NAD(P)-binding Rossmann-like Domain"/>
    <property type="match status" value="1"/>
</dbReference>
<gene>
    <name evidence="12" type="primary">ProC</name>
    <name evidence="5" type="synonym">proC</name>
    <name evidence="12" type="ORF">SAMEA4535761_00329</name>
</gene>
<comment type="catalytic activity">
    <reaction evidence="5 8">
        <text>L-proline + NADP(+) = (S)-1-pyrroline-5-carboxylate + NADPH + 2 H(+)</text>
        <dbReference type="Rhea" id="RHEA:14109"/>
        <dbReference type="ChEBI" id="CHEBI:15378"/>
        <dbReference type="ChEBI" id="CHEBI:17388"/>
        <dbReference type="ChEBI" id="CHEBI:57783"/>
        <dbReference type="ChEBI" id="CHEBI:58349"/>
        <dbReference type="ChEBI" id="CHEBI:60039"/>
        <dbReference type="EC" id="1.5.1.2"/>
    </reaction>
</comment>